<name>A0A314LFL5_NICAT</name>
<reference evidence="2" key="1">
    <citation type="submission" date="2016-11" db="EMBL/GenBank/DDBJ databases">
        <title>The genome of Nicotiana attenuata.</title>
        <authorList>
            <person name="Xu S."/>
            <person name="Brockmoeller T."/>
            <person name="Gaquerel E."/>
            <person name="Navarro A."/>
            <person name="Kuhl H."/>
            <person name="Gase K."/>
            <person name="Ling Z."/>
            <person name="Zhou W."/>
            <person name="Kreitzer C."/>
            <person name="Stanke M."/>
            <person name="Tang H."/>
            <person name="Lyons E."/>
            <person name="Pandey P."/>
            <person name="Pandey S.P."/>
            <person name="Timmermann B."/>
            <person name="Baldwin I.T."/>
        </authorList>
    </citation>
    <scope>NUCLEOTIDE SEQUENCE [LARGE SCALE GENOMIC DNA]</scope>
    <source>
        <strain evidence="2">UT</strain>
    </source>
</reference>
<gene>
    <name evidence="2" type="primary">POLX_36</name>
    <name evidence="2" type="ORF">A4A49_61989</name>
</gene>
<evidence type="ECO:0000313" key="3">
    <source>
        <dbReference type="Proteomes" id="UP000187609"/>
    </source>
</evidence>
<evidence type="ECO:0000313" key="2">
    <source>
        <dbReference type="EMBL" id="OIT39364.1"/>
    </source>
</evidence>
<feature type="domain" description="Reverse transcriptase Ty1/copia-type" evidence="1">
    <location>
        <begin position="1"/>
        <end position="104"/>
    </location>
</feature>
<dbReference type="AlphaFoldDB" id="A0A314LFL5"/>
<organism evidence="2 3">
    <name type="scientific">Nicotiana attenuata</name>
    <name type="common">Coyote tobacco</name>
    <dbReference type="NCBI Taxonomy" id="49451"/>
    <lineage>
        <taxon>Eukaryota</taxon>
        <taxon>Viridiplantae</taxon>
        <taxon>Streptophyta</taxon>
        <taxon>Embryophyta</taxon>
        <taxon>Tracheophyta</taxon>
        <taxon>Spermatophyta</taxon>
        <taxon>Magnoliopsida</taxon>
        <taxon>eudicotyledons</taxon>
        <taxon>Gunneridae</taxon>
        <taxon>Pentapetalae</taxon>
        <taxon>asterids</taxon>
        <taxon>lamiids</taxon>
        <taxon>Solanales</taxon>
        <taxon>Solanaceae</taxon>
        <taxon>Nicotianoideae</taxon>
        <taxon>Nicotianeae</taxon>
        <taxon>Nicotiana</taxon>
    </lineage>
</organism>
<accession>A0A314LFL5</accession>
<proteinExistence type="predicted"/>
<dbReference type="InterPro" id="IPR043502">
    <property type="entry name" value="DNA/RNA_pol_sf"/>
</dbReference>
<keyword evidence="3" id="KW-1185">Reference proteome</keyword>
<comment type="caution">
    <text evidence="2">The sequence shown here is derived from an EMBL/GenBank/DDBJ whole genome shotgun (WGS) entry which is preliminary data.</text>
</comment>
<dbReference type="Proteomes" id="UP000187609">
    <property type="component" value="Unassembled WGS sequence"/>
</dbReference>
<dbReference type="EMBL" id="MJEQ01000116">
    <property type="protein sequence ID" value="OIT39364.1"/>
    <property type="molecule type" value="Genomic_DNA"/>
</dbReference>
<dbReference type="SUPFAM" id="SSF56672">
    <property type="entry name" value="DNA/RNA polymerases"/>
    <property type="match status" value="1"/>
</dbReference>
<evidence type="ECO:0000259" key="1">
    <source>
        <dbReference type="Pfam" id="PF07727"/>
    </source>
</evidence>
<dbReference type="InterPro" id="IPR013103">
    <property type="entry name" value="RVT_2"/>
</dbReference>
<dbReference type="Pfam" id="PF07727">
    <property type="entry name" value="RVT_2"/>
    <property type="match status" value="1"/>
</dbReference>
<dbReference type="Gramene" id="OIT39364">
    <property type="protein sequence ID" value="OIT39364"/>
    <property type="gene ID" value="A4A49_61989"/>
</dbReference>
<dbReference type="STRING" id="49451.A0A314LFL5"/>
<protein>
    <submittedName>
        <fullName evidence="2">Retrovirus-related pol polyprotein from transposon tnt 1-94</fullName>
    </submittedName>
</protein>
<sequence length="164" mass="18362">MSQPPGFVDPTRLEHVCLLKRSLYGLKQAPQIWNNYLTVALLSLGFFKTDRSLFFKYTGEKKLFCPIYVDDILLMGSDSALVQSLITQLQNKFAVRDLRNPHTFWAPKCMDECWVAFATREISGVQMDSCSNVSTGASPSTKLSFTKGSQFNDSTLYLSVVGAL</sequence>